<dbReference type="KEGG" id="ssin:G7078_05830"/>
<keyword evidence="2" id="KW-1185">Reference proteome</keyword>
<evidence type="ECO:0000313" key="1">
    <source>
        <dbReference type="EMBL" id="QIL02357.1"/>
    </source>
</evidence>
<evidence type="ECO:0008006" key="3">
    <source>
        <dbReference type="Google" id="ProtNLM"/>
    </source>
</evidence>
<dbReference type="RefSeq" id="WP_166093952.1">
    <property type="nucleotide sequence ID" value="NZ_CP049871.1"/>
</dbReference>
<reference evidence="1 2" key="1">
    <citation type="submission" date="2020-03" db="EMBL/GenBank/DDBJ databases">
        <title>Sphingomonas sp. nov., isolated from fish.</title>
        <authorList>
            <person name="Hyun D.-W."/>
            <person name="Bae J.-W."/>
        </authorList>
    </citation>
    <scope>NUCLEOTIDE SEQUENCE [LARGE SCALE GENOMIC DNA]</scope>
    <source>
        <strain evidence="1 2">HDW15C</strain>
    </source>
</reference>
<name>A0A6G7ZMY7_9SPHN</name>
<protein>
    <recommendedName>
        <fullName evidence="3">Lipoprotein</fullName>
    </recommendedName>
</protein>
<accession>A0A6G7ZMY7</accession>
<dbReference type="PROSITE" id="PS51257">
    <property type="entry name" value="PROKAR_LIPOPROTEIN"/>
    <property type="match status" value="1"/>
</dbReference>
<dbReference type="EMBL" id="CP049871">
    <property type="protein sequence ID" value="QIL02357.1"/>
    <property type="molecule type" value="Genomic_DNA"/>
</dbReference>
<organism evidence="1 2">
    <name type="scientific">Sphingomonas sinipercae</name>
    <dbReference type="NCBI Taxonomy" id="2714944"/>
    <lineage>
        <taxon>Bacteria</taxon>
        <taxon>Pseudomonadati</taxon>
        <taxon>Pseudomonadota</taxon>
        <taxon>Alphaproteobacteria</taxon>
        <taxon>Sphingomonadales</taxon>
        <taxon>Sphingomonadaceae</taxon>
        <taxon>Sphingomonas</taxon>
    </lineage>
</organism>
<dbReference type="Proteomes" id="UP000502502">
    <property type="component" value="Chromosome"/>
</dbReference>
<sequence length="96" mass="10644">MDRRALGFAIALALTASACSREQPVVIDGSSQHQFERTTELARRELSNADRLVFDRAIHSIGGRRMAQRDAGALARTTFDGMTARQVVDDQRSRDP</sequence>
<evidence type="ECO:0000313" key="2">
    <source>
        <dbReference type="Proteomes" id="UP000502502"/>
    </source>
</evidence>
<dbReference type="AlphaFoldDB" id="A0A6G7ZMY7"/>
<proteinExistence type="predicted"/>
<gene>
    <name evidence="1" type="ORF">G7078_05830</name>
</gene>